<protein>
    <submittedName>
        <fullName evidence="1">Uncharacterized protein</fullName>
    </submittedName>
</protein>
<keyword evidence="2" id="KW-1185">Reference proteome</keyword>
<organism evidence="1 2">
    <name type="scientific">Caerostris darwini</name>
    <dbReference type="NCBI Taxonomy" id="1538125"/>
    <lineage>
        <taxon>Eukaryota</taxon>
        <taxon>Metazoa</taxon>
        <taxon>Ecdysozoa</taxon>
        <taxon>Arthropoda</taxon>
        <taxon>Chelicerata</taxon>
        <taxon>Arachnida</taxon>
        <taxon>Araneae</taxon>
        <taxon>Araneomorphae</taxon>
        <taxon>Entelegynae</taxon>
        <taxon>Araneoidea</taxon>
        <taxon>Araneidae</taxon>
        <taxon>Caerostris</taxon>
    </lineage>
</organism>
<dbReference type="AlphaFoldDB" id="A0AAV4R602"/>
<evidence type="ECO:0000313" key="2">
    <source>
        <dbReference type="Proteomes" id="UP001054837"/>
    </source>
</evidence>
<name>A0AAV4R602_9ARAC</name>
<sequence>MAGINHLDHKIALYISTDQSTAWGWTVLYTLNRKQFVFEQYKNFLCYVGGVLVTVRPSPLKCCPHHLWSCAEEEDGVDAAFEAPYGIIRVDKAVFSLKLCYRFFETYISKDKFV</sequence>
<comment type="caution">
    <text evidence="1">The sequence shown here is derived from an EMBL/GenBank/DDBJ whole genome shotgun (WGS) entry which is preliminary data.</text>
</comment>
<proteinExistence type="predicted"/>
<accession>A0AAV4R602</accession>
<reference evidence="1 2" key="1">
    <citation type="submission" date="2021-06" db="EMBL/GenBank/DDBJ databases">
        <title>Caerostris darwini draft genome.</title>
        <authorList>
            <person name="Kono N."/>
            <person name="Arakawa K."/>
        </authorList>
    </citation>
    <scope>NUCLEOTIDE SEQUENCE [LARGE SCALE GENOMIC DNA]</scope>
</reference>
<dbReference type="Proteomes" id="UP001054837">
    <property type="component" value="Unassembled WGS sequence"/>
</dbReference>
<dbReference type="EMBL" id="BPLQ01005772">
    <property type="protein sequence ID" value="GIY17074.1"/>
    <property type="molecule type" value="Genomic_DNA"/>
</dbReference>
<evidence type="ECO:0000313" key="1">
    <source>
        <dbReference type="EMBL" id="GIY17074.1"/>
    </source>
</evidence>
<gene>
    <name evidence="1" type="ORF">CDAR_251271</name>
</gene>